<keyword evidence="2" id="KW-1133">Transmembrane helix</keyword>
<protein>
    <submittedName>
        <fullName evidence="3">Uncharacterized protein</fullName>
    </submittedName>
</protein>
<proteinExistence type="predicted"/>
<reference evidence="3" key="1">
    <citation type="submission" date="2021-02" db="EMBL/GenBank/DDBJ databases">
        <title>Psilocybe cubensis genome.</title>
        <authorList>
            <person name="Mckernan K.J."/>
            <person name="Crawford S."/>
            <person name="Trippe A."/>
            <person name="Kane L.T."/>
            <person name="Mclaughlin S."/>
        </authorList>
    </citation>
    <scope>NUCLEOTIDE SEQUENCE [LARGE SCALE GENOMIC DNA]</scope>
    <source>
        <strain evidence="3">MGC-MH-2018</strain>
    </source>
</reference>
<accession>A0A8H7Y7X6</accession>
<feature type="transmembrane region" description="Helical" evidence="2">
    <location>
        <begin position="14"/>
        <end position="37"/>
    </location>
</feature>
<evidence type="ECO:0000313" key="3">
    <source>
        <dbReference type="EMBL" id="KAG5174382.1"/>
    </source>
</evidence>
<feature type="region of interest" description="Disordered" evidence="1">
    <location>
        <begin position="249"/>
        <end position="269"/>
    </location>
</feature>
<comment type="caution">
    <text evidence="3">The sequence shown here is derived from an EMBL/GenBank/DDBJ whole genome shotgun (WGS) entry which is preliminary data.</text>
</comment>
<gene>
    <name evidence="3" type="ORF">JR316_001041</name>
</gene>
<feature type="region of interest" description="Disordered" evidence="1">
    <location>
        <begin position="220"/>
        <end position="239"/>
    </location>
</feature>
<evidence type="ECO:0000256" key="1">
    <source>
        <dbReference type="SAM" id="MobiDB-lite"/>
    </source>
</evidence>
<evidence type="ECO:0000256" key="2">
    <source>
        <dbReference type="SAM" id="Phobius"/>
    </source>
</evidence>
<keyword evidence="2" id="KW-0472">Membrane</keyword>
<dbReference type="AlphaFoldDB" id="A0A8H7Y7X6"/>
<organism evidence="3">
    <name type="scientific">Psilocybe cubensis</name>
    <name type="common">Psychedelic mushroom</name>
    <name type="synonym">Stropharia cubensis</name>
    <dbReference type="NCBI Taxonomy" id="181762"/>
    <lineage>
        <taxon>Eukaryota</taxon>
        <taxon>Fungi</taxon>
        <taxon>Dikarya</taxon>
        <taxon>Basidiomycota</taxon>
        <taxon>Agaricomycotina</taxon>
        <taxon>Agaricomycetes</taxon>
        <taxon>Agaricomycetidae</taxon>
        <taxon>Agaricales</taxon>
        <taxon>Agaricineae</taxon>
        <taxon>Strophariaceae</taxon>
        <taxon>Psilocybe</taxon>
    </lineage>
</organism>
<feature type="compositionally biased region" description="Polar residues" evidence="1">
    <location>
        <begin position="249"/>
        <end position="260"/>
    </location>
</feature>
<dbReference type="EMBL" id="JAFIQS010000001">
    <property type="protein sequence ID" value="KAG5174382.1"/>
    <property type="molecule type" value="Genomic_DNA"/>
</dbReference>
<sequence length="303" mass="33024">MALSSKENSFFSNVGAVASVFILAGLVATSIVLWIIFAMRRRRRTRRLEHDTAVSASLAAAGLYRTPLDEDDDERGNDTAVGLYNSGHGLTENPLHVGSISSLPSVPRTSTIHHDTTSGETDEFALNPFEEIDFIVPSRARDGYVTGNGLEFAGTEANMHSQESNITSNTEPLLTAYRRTSLLNPAPPNIPLVSTDSGIVGDDFSLSPSSSINPIRYPSLCSSSQGHGSTHRNKSHDISDERLIELNTPSDTSVYSNNGSLLDDRLDPGLRQRLQRTTSDKSELRDEEDYSRPIFGVCVQLSI</sequence>
<keyword evidence="2" id="KW-0812">Transmembrane</keyword>
<name>A0A8H7Y7X6_PSICU</name>
<dbReference type="OrthoDB" id="3256702at2759"/>